<keyword evidence="4" id="KW-1185">Reference proteome</keyword>
<dbReference type="InterPro" id="IPR002498">
    <property type="entry name" value="PInositol-4-P-4/5-kinase_core"/>
</dbReference>
<protein>
    <recommendedName>
        <fullName evidence="2">PIPK domain-containing protein</fullName>
    </recommendedName>
</protein>
<sequence>MLRIRHLLQHAIWNDTCFLASVNVMDYSILVGVDKGKHVCGIIDYLRQCTWLII</sequence>
<evidence type="ECO:0000259" key="2">
    <source>
        <dbReference type="PROSITE" id="PS51455"/>
    </source>
</evidence>
<dbReference type="Pfam" id="PF01504">
    <property type="entry name" value="PIP5K"/>
    <property type="match status" value="1"/>
</dbReference>
<dbReference type="OMA" id="HAIWNDK"/>
<dbReference type="PANTHER" id="PTHR45748:SF5">
    <property type="entry name" value="1-PHOSPHATIDYLINOSITOL-3-PHOSPHATE 5-KINASE"/>
    <property type="match status" value="1"/>
</dbReference>
<keyword evidence="1" id="KW-0418">Kinase</keyword>
<dbReference type="PANTHER" id="PTHR45748">
    <property type="entry name" value="1-PHOSPHATIDYLINOSITOL 3-PHOSPHATE 5-KINASE-RELATED"/>
    <property type="match status" value="1"/>
</dbReference>
<gene>
    <name evidence="3" type="ORF">SORBI_3010G279300</name>
</gene>
<proteinExistence type="predicted"/>
<dbReference type="GO" id="GO:0005524">
    <property type="term" value="F:ATP binding"/>
    <property type="evidence" value="ECO:0007669"/>
    <property type="project" value="UniProtKB-UniRule"/>
</dbReference>
<evidence type="ECO:0000256" key="1">
    <source>
        <dbReference type="PROSITE-ProRule" id="PRU00781"/>
    </source>
</evidence>
<dbReference type="Gene3D" id="3.30.810.10">
    <property type="entry name" value="2-Layer Sandwich"/>
    <property type="match status" value="1"/>
</dbReference>
<dbReference type="Proteomes" id="UP000000768">
    <property type="component" value="Chromosome 10"/>
</dbReference>
<dbReference type="InterPro" id="IPR027483">
    <property type="entry name" value="PInositol-4-P-4/5-kinase_C_sf"/>
</dbReference>
<name>A0A194YM09_SORBI</name>
<dbReference type="AlphaFoldDB" id="A0A194YM09"/>
<organism evidence="3 4">
    <name type="scientific">Sorghum bicolor</name>
    <name type="common">Sorghum</name>
    <name type="synonym">Sorghum vulgare</name>
    <dbReference type="NCBI Taxonomy" id="4558"/>
    <lineage>
        <taxon>Eukaryota</taxon>
        <taxon>Viridiplantae</taxon>
        <taxon>Streptophyta</taxon>
        <taxon>Embryophyta</taxon>
        <taxon>Tracheophyta</taxon>
        <taxon>Spermatophyta</taxon>
        <taxon>Magnoliopsida</taxon>
        <taxon>Liliopsida</taxon>
        <taxon>Poales</taxon>
        <taxon>Poaceae</taxon>
        <taxon>PACMAD clade</taxon>
        <taxon>Panicoideae</taxon>
        <taxon>Andropogonodae</taxon>
        <taxon>Andropogoneae</taxon>
        <taxon>Sorghinae</taxon>
        <taxon>Sorghum</taxon>
    </lineage>
</organism>
<dbReference type="STRING" id="4558.A0A194YM09"/>
<dbReference type="SUPFAM" id="SSF56104">
    <property type="entry name" value="SAICAR synthase-like"/>
    <property type="match status" value="1"/>
</dbReference>
<dbReference type="Gramene" id="KXG20982">
    <property type="protein sequence ID" value="KXG20982"/>
    <property type="gene ID" value="SORBI_3010G279300"/>
</dbReference>
<keyword evidence="1" id="KW-0547">Nucleotide-binding</keyword>
<dbReference type="EMBL" id="CM000769">
    <property type="protein sequence ID" value="KXG20982.1"/>
    <property type="molecule type" value="Genomic_DNA"/>
</dbReference>
<feature type="domain" description="PIPK" evidence="2">
    <location>
        <begin position="1"/>
        <end position="54"/>
    </location>
</feature>
<evidence type="ECO:0000313" key="4">
    <source>
        <dbReference type="Proteomes" id="UP000000768"/>
    </source>
</evidence>
<reference evidence="4" key="2">
    <citation type="journal article" date="2018" name="Plant J.">
        <title>The Sorghum bicolor reference genome: improved assembly, gene annotations, a transcriptome atlas, and signatures of genome organization.</title>
        <authorList>
            <person name="McCormick R.F."/>
            <person name="Truong S.K."/>
            <person name="Sreedasyam A."/>
            <person name="Jenkins J."/>
            <person name="Shu S."/>
            <person name="Sims D."/>
            <person name="Kennedy M."/>
            <person name="Amirebrahimi M."/>
            <person name="Weers B.D."/>
            <person name="McKinley B."/>
            <person name="Mattison A."/>
            <person name="Morishige D.T."/>
            <person name="Grimwood J."/>
            <person name="Schmutz J."/>
            <person name="Mullet J.E."/>
        </authorList>
    </citation>
    <scope>NUCLEOTIDE SEQUENCE [LARGE SCALE GENOMIC DNA]</scope>
    <source>
        <strain evidence="4">cv. BTx623</strain>
    </source>
</reference>
<dbReference type="GO" id="GO:0046488">
    <property type="term" value="P:phosphatidylinositol metabolic process"/>
    <property type="evidence" value="ECO:0007669"/>
    <property type="project" value="UniProtKB-UniRule"/>
</dbReference>
<dbReference type="GO" id="GO:0052742">
    <property type="term" value="F:phosphatidylinositol kinase activity"/>
    <property type="evidence" value="ECO:0007669"/>
    <property type="project" value="InterPro"/>
</dbReference>
<keyword evidence="1" id="KW-0067">ATP-binding</keyword>
<evidence type="ECO:0000313" key="3">
    <source>
        <dbReference type="EMBL" id="KXG20982.1"/>
    </source>
</evidence>
<dbReference type="PROSITE" id="PS51455">
    <property type="entry name" value="PIPK"/>
    <property type="match status" value="1"/>
</dbReference>
<accession>A0A194YM09</accession>
<reference evidence="3 4" key="1">
    <citation type="journal article" date="2009" name="Nature">
        <title>The Sorghum bicolor genome and the diversification of grasses.</title>
        <authorList>
            <person name="Paterson A.H."/>
            <person name="Bowers J.E."/>
            <person name="Bruggmann R."/>
            <person name="Dubchak I."/>
            <person name="Grimwood J."/>
            <person name="Gundlach H."/>
            <person name="Haberer G."/>
            <person name="Hellsten U."/>
            <person name="Mitros T."/>
            <person name="Poliakov A."/>
            <person name="Schmutz J."/>
            <person name="Spannagl M."/>
            <person name="Tang H."/>
            <person name="Wang X."/>
            <person name="Wicker T."/>
            <person name="Bharti A.K."/>
            <person name="Chapman J."/>
            <person name="Feltus F.A."/>
            <person name="Gowik U."/>
            <person name="Grigoriev I.V."/>
            <person name="Lyons E."/>
            <person name="Maher C.A."/>
            <person name="Martis M."/>
            <person name="Narechania A."/>
            <person name="Otillar R.P."/>
            <person name="Penning B.W."/>
            <person name="Salamov A.A."/>
            <person name="Wang Y."/>
            <person name="Zhang L."/>
            <person name="Carpita N.C."/>
            <person name="Freeling M."/>
            <person name="Gingle A.R."/>
            <person name="Hash C.T."/>
            <person name="Keller B."/>
            <person name="Klein P."/>
            <person name="Kresovich S."/>
            <person name="McCann M.C."/>
            <person name="Ming R."/>
            <person name="Peterson D.G."/>
            <person name="Mehboob-ur-Rahman"/>
            <person name="Ware D."/>
            <person name="Westhoff P."/>
            <person name="Mayer K.F."/>
            <person name="Messing J."/>
            <person name="Rokhsar D.S."/>
        </authorList>
    </citation>
    <scope>NUCLEOTIDE SEQUENCE [LARGE SCALE GENOMIC DNA]</scope>
    <source>
        <strain evidence="4">cv. BTx623</strain>
    </source>
</reference>
<dbReference type="InParanoid" id="A0A194YM09"/>
<keyword evidence="1" id="KW-0808">Transferase</keyword>